<dbReference type="Proteomes" id="UP000517252">
    <property type="component" value="Unassembled WGS sequence"/>
</dbReference>
<name>A0A6V8R172_TRIAP</name>
<dbReference type="AlphaFoldDB" id="A0A6V8R172"/>
<dbReference type="PANTHER" id="PTHR30006">
    <property type="entry name" value="THIAMINE-BINDING PERIPLASMIC PROTEIN-RELATED"/>
    <property type="match status" value="1"/>
</dbReference>
<evidence type="ECO:0008006" key="4">
    <source>
        <dbReference type="Google" id="ProtNLM"/>
    </source>
</evidence>
<gene>
    <name evidence="2" type="ORF">TASIC1_0011016800</name>
</gene>
<accession>A0A6V8R172</accession>
<proteinExistence type="predicted"/>
<evidence type="ECO:0000256" key="1">
    <source>
        <dbReference type="ARBA" id="ARBA00022729"/>
    </source>
</evidence>
<sequence length="373" mass="42492">MLNTSLLFFEPIMSRFLTAALLLGQTFAYDTVLGFNSRPLVETRTIEEIYNAALKEGGTVTVWHGGDEKDQQDSLKSAFEERFPGMTLNITVDLSKYLDGEIDQQLYNNNVFVDSIILQTLQDFPRWQQEGALLNYAPVGFDKVYSAFKDSISASWYGYSIFFWSISWNTAKLPNVKNISSYSDLLKPEFKNKLVLTYPNDDDAVLFAFYQIMQQLGTKWFDDLLKQNPRWVRGTATPLTIVSEANYSRSATFTSFGGFNPEKNVNISFPNDAEFVTWPQTAAILKDAPHPESAKLFHNFLLSSDHQKTVPLSVRKDINSSESPYQNIMNTPHTNPTTFARFMSDRVTVERLRFYFENRLGSAQGLSPLIDNI</sequence>
<dbReference type="Pfam" id="PF13343">
    <property type="entry name" value="SBP_bac_6"/>
    <property type="match status" value="1"/>
</dbReference>
<dbReference type="EMBL" id="BLZH01000011">
    <property type="protein sequence ID" value="GFP58801.1"/>
    <property type="molecule type" value="Genomic_DNA"/>
</dbReference>
<organism evidence="2 3">
    <name type="scientific">Trichoderma asperellum</name>
    <name type="common">Filamentous fungus</name>
    <dbReference type="NCBI Taxonomy" id="101201"/>
    <lineage>
        <taxon>Eukaryota</taxon>
        <taxon>Fungi</taxon>
        <taxon>Dikarya</taxon>
        <taxon>Ascomycota</taxon>
        <taxon>Pezizomycotina</taxon>
        <taxon>Sordariomycetes</taxon>
        <taxon>Hypocreomycetidae</taxon>
        <taxon>Hypocreales</taxon>
        <taxon>Hypocreaceae</taxon>
        <taxon>Trichoderma</taxon>
    </lineage>
</organism>
<reference evidence="2 3" key="1">
    <citation type="submission" date="2020-07" db="EMBL/GenBank/DDBJ databases">
        <title>Trichoderma asperellum IC-1 whole genome shotgun sequence.</title>
        <authorList>
            <person name="Kanamasa S."/>
            <person name="Takahashi H."/>
        </authorList>
    </citation>
    <scope>NUCLEOTIDE SEQUENCE [LARGE SCALE GENOMIC DNA]</scope>
    <source>
        <strain evidence="2 3">IC-1</strain>
    </source>
</reference>
<evidence type="ECO:0000313" key="2">
    <source>
        <dbReference type="EMBL" id="GFP58801.1"/>
    </source>
</evidence>
<protein>
    <recommendedName>
        <fullName evidence="4">ABC-type Fe3+ transport system</fullName>
    </recommendedName>
</protein>
<evidence type="ECO:0000313" key="3">
    <source>
        <dbReference type="Proteomes" id="UP000517252"/>
    </source>
</evidence>
<dbReference type="OrthoDB" id="124329at2759"/>
<keyword evidence="1" id="KW-0732">Signal</keyword>
<comment type="caution">
    <text evidence="2">The sequence shown here is derived from an EMBL/GenBank/DDBJ whole genome shotgun (WGS) entry which is preliminary data.</text>
</comment>
<dbReference type="Gene3D" id="3.40.190.10">
    <property type="entry name" value="Periplasmic binding protein-like II"/>
    <property type="match status" value="2"/>
</dbReference>
<dbReference type="PANTHER" id="PTHR30006:SF2">
    <property type="entry name" value="ABC TRANSPORTER SUBSTRATE-BINDING PROTEIN"/>
    <property type="match status" value="1"/>
</dbReference>
<dbReference type="SUPFAM" id="SSF53850">
    <property type="entry name" value="Periplasmic binding protein-like II"/>
    <property type="match status" value="1"/>
</dbReference>